<organism evidence="1 2">
    <name type="scientific">Sphaerobolus stellatus (strain SS14)</name>
    <dbReference type="NCBI Taxonomy" id="990650"/>
    <lineage>
        <taxon>Eukaryota</taxon>
        <taxon>Fungi</taxon>
        <taxon>Dikarya</taxon>
        <taxon>Basidiomycota</taxon>
        <taxon>Agaricomycotina</taxon>
        <taxon>Agaricomycetes</taxon>
        <taxon>Phallomycetidae</taxon>
        <taxon>Geastrales</taxon>
        <taxon>Sphaerobolaceae</taxon>
        <taxon>Sphaerobolus</taxon>
    </lineage>
</organism>
<gene>
    <name evidence="1" type="ORF">M422DRAFT_254736</name>
</gene>
<proteinExistence type="predicted"/>
<evidence type="ECO:0000313" key="1">
    <source>
        <dbReference type="EMBL" id="KIJ42046.1"/>
    </source>
</evidence>
<evidence type="ECO:0000313" key="2">
    <source>
        <dbReference type="Proteomes" id="UP000054279"/>
    </source>
</evidence>
<dbReference type="EMBL" id="KN837132">
    <property type="protein sequence ID" value="KIJ42046.1"/>
    <property type="molecule type" value="Genomic_DNA"/>
</dbReference>
<dbReference type="HOGENOM" id="CLU_1327136_0_0_1"/>
<dbReference type="OrthoDB" id="3265433at2759"/>
<dbReference type="AlphaFoldDB" id="A0A0C9VUW1"/>
<dbReference type="Proteomes" id="UP000054279">
    <property type="component" value="Unassembled WGS sequence"/>
</dbReference>
<keyword evidence="2" id="KW-1185">Reference proteome</keyword>
<reference evidence="1 2" key="1">
    <citation type="submission" date="2014-06" db="EMBL/GenBank/DDBJ databases">
        <title>Evolutionary Origins and Diversification of the Mycorrhizal Mutualists.</title>
        <authorList>
            <consortium name="DOE Joint Genome Institute"/>
            <consortium name="Mycorrhizal Genomics Consortium"/>
            <person name="Kohler A."/>
            <person name="Kuo A."/>
            <person name="Nagy L.G."/>
            <person name="Floudas D."/>
            <person name="Copeland A."/>
            <person name="Barry K.W."/>
            <person name="Cichocki N."/>
            <person name="Veneault-Fourrey C."/>
            <person name="LaButti K."/>
            <person name="Lindquist E.A."/>
            <person name="Lipzen A."/>
            <person name="Lundell T."/>
            <person name="Morin E."/>
            <person name="Murat C."/>
            <person name="Riley R."/>
            <person name="Ohm R."/>
            <person name="Sun H."/>
            <person name="Tunlid A."/>
            <person name="Henrissat B."/>
            <person name="Grigoriev I.V."/>
            <person name="Hibbett D.S."/>
            <person name="Martin F."/>
        </authorList>
    </citation>
    <scope>NUCLEOTIDE SEQUENCE [LARGE SCALE GENOMIC DNA]</scope>
    <source>
        <strain evidence="1 2">SS14</strain>
    </source>
</reference>
<protein>
    <submittedName>
        <fullName evidence="1">Uncharacterized protein</fullName>
    </submittedName>
</protein>
<name>A0A0C9VUW1_SPHS4</name>
<sequence>MALDLEMKQYFEVCLQNLCVNIERHTNLTTSQKSSIDEACKKVRKVLDAWFDSLPDFLPADAIQEAPQSDLLPEMEKLHLPSEFTFEARNRLSLEDLAQMEYQLGLGQAHDSLEKLRGALGLKSFLIHQKSKNAGGQDWQQVYKRAWEVLGRLSDGVSQYGMEDSQWQLQELKEDDCVMLSEWTEEHRFWRAQGKLAEAQPSEKGKG</sequence>
<accession>A0A0C9VUW1</accession>